<proteinExistence type="predicted"/>
<name>A0A968GBK8_9SPIO</name>
<evidence type="ECO:0000313" key="1">
    <source>
        <dbReference type="EMBL" id="NIZ46850.1"/>
    </source>
</evidence>
<reference evidence="1" key="1">
    <citation type="submission" date="2020-03" db="EMBL/GenBank/DDBJ databases">
        <title>Spirochaetal bacteria isolated from arthropods constitute a novel genus Entomospira genus novum within the order Spirochaetales.</title>
        <authorList>
            <person name="Grana-Miraglia L."/>
            <person name="Sikutova S."/>
            <person name="Fingerle V."/>
            <person name="Sing A."/>
            <person name="Castillo-Ramirez S."/>
            <person name="Margos G."/>
            <person name="Rudolf I."/>
        </authorList>
    </citation>
    <scope>NUCLEOTIDE SEQUENCE</scope>
    <source>
        <strain evidence="1">BR208</strain>
    </source>
</reference>
<dbReference type="Proteomes" id="UP000752013">
    <property type="component" value="Unassembled WGS sequence"/>
</dbReference>
<organism evidence="1 2">
    <name type="scientific">Entomospira nematocerorum</name>
    <dbReference type="NCBI Taxonomy" id="2719987"/>
    <lineage>
        <taxon>Bacteria</taxon>
        <taxon>Pseudomonadati</taxon>
        <taxon>Spirochaetota</taxon>
        <taxon>Spirochaetia</taxon>
        <taxon>Spirochaetales</taxon>
        <taxon>Spirochaetaceae</taxon>
        <taxon>Entomospira</taxon>
    </lineage>
</organism>
<dbReference type="RefSeq" id="WP_167703294.1">
    <property type="nucleotide sequence ID" value="NZ_CP118168.1"/>
</dbReference>
<protein>
    <submittedName>
        <fullName evidence="1">Uncharacterized protein</fullName>
    </submittedName>
</protein>
<dbReference type="AlphaFoldDB" id="A0A968GBK8"/>
<keyword evidence="2" id="KW-1185">Reference proteome</keyword>
<comment type="caution">
    <text evidence="1">The sequence shown here is derived from an EMBL/GenBank/DDBJ whole genome shotgun (WGS) entry which is preliminary data.</text>
</comment>
<evidence type="ECO:0000313" key="2">
    <source>
        <dbReference type="Proteomes" id="UP000752013"/>
    </source>
</evidence>
<dbReference type="EMBL" id="JAATLK010000001">
    <property type="protein sequence ID" value="NIZ46850.1"/>
    <property type="molecule type" value="Genomic_DNA"/>
</dbReference>
<sequence>MDAPKFRLEVSMIAKKVACIVGVFLCVPTIFALFEDPAMIIESYVARIVPKDMEIGMLYGLNHVDATDAVLWRVIDGIRRGALPSSVIADNSRVLVFSQLEILQKQMIPHHVWRLASWQYQGDYALIPARIITRNGWMVVEFLFSRDKQQLLGILVTEDR</sequence>
<accession>A0A968GBK8</accession>
<gene>
    <name evidence="1" type="ORF">HCT46_02825</name>
</gene>